<dbReference type="RefSeq" id="WP_006872606.1">
    <property type="nucleotide sequence ID" value="NZ_JH413848.1"/>
</dbReference>
<dbReference type="Gene3D" id="3.90.1150.10">
    <property type="entry name" value="Aspartate Aminotransferase, domain 1"/>
    <property type="match status" value="1"/>
</dbReference>
<dbReference type="HOGENOM" id="CLU_033332_0_0_6"/>
<dbReference type="GO" id="GO:0030170">
    <property type="term" value="F:pyridoxal phosphate binding"/>
    <property type="evidence" value="ECO:0007669"/>
    <property type="project" value="TreeGrafter"/>
</dbReference>
<feature type="active site" description="Proton acceptor" evidence="3">
    <location>
        <position position="185"/>
    </location>
</feature>
<dbReference type="EMBL" id="JH413848">
    <property type="protein sequence ID" value="EHL29303.1"/>
    <property type="molecule type" value="Genomic_DNA"/>
</dbReference>
<evidence type="ECO:0000313" key="6">
    <source>
        <dbReference type="EMBL" id="EHL29303.1"/>
    </source>
</evidence>
<keyword evidence="6" id="KW-0032">Aminotransferase</keyword>
<gene>
    <name evidence="6" type="ORF">LDG_8738</name>
</gene>
<dbReference type="Gene3D" id="3.40.640.10">
    <property type="entry name" value="Type I PLP-dependent aspartate aminotransferase-like (Major domain)"/>
    <property type="match status" value="1"/>
</dbReference>
<dbReference type="FunCoup" id="G9ETV2">
    <property type="interactions" value="464"/>
</dbReference>
<name>G9ETV2_9GAMM</name>
<keyword evidence="7" id="KW-1185">Reference proteome</keyword>
<dbReference type="GO" id="GO:0008483">
    <property type="term" value="F:transaminase activity"/>
    <property type="evidence" value="ECO:0007669"/>
    <property type="project" value="UniProtKB-KW"/>
</dbReference>
<feature type="modified residue" description="N6-(pyridoxal phosphate)lysine" evidence="4">
    <location>
        <position position="185"/>
    </location>
</feature>
<dbReference type="OrthoDB" id="9804264at2"/>
<dbReference type="InterPro" id="IPR015422">
    <property type="entry name" value="PyrdxlP-dep_Trfase_small"/>
</dbReference>
<dbReference type="InParanoid" id="G9ETV2"/>
<evidence type="ECO:0000256" key="4">
    <source>
        <dbReference type="PIRSR" id="PIRSR000390-2"/>
    </source>
</evidence>
<dbReference type="Pfam" id="PF01041">
    <property type="entry name" value="DegT_DnrJ_EryC1"/>
    <property type="match status" value="1"/>
</dbReference>
<accession>G9ETV2</accession>
<comment type="similarity">
    <text evidence="2 5">Belongs to the DegT/DnrJ/EryC1 family.</text>
</comment>
<evidence type="ECO:0000256" key="3">
    <source>
        <dbReference type="PIRSR" id="PIRSR000390-1"/>
    </source>
</evidence>
<keyword evidence="6" id="KW-0808">Transferase</keyword>
<dbReference type="InterPro" id="IPR015424">
    <property type="entry name" value="PyrdxlP-dep_Trfase"/>
</dbReference>
<proteinExistence type="inferred from homology"/>
<keyword evidence="1 4" id="KW-0663">Pyridoxal phosphate</keyword>
<evidence type="ECO:0000313" key="7">
    <source>
        <dbReference type="Proteomes" id="UP000002770"/>
    </source>
</evidence>
<dbReference type="GO" id="GO:0000271">
    <property type="term" value="P:polysaccharide biosynthetic process"/>
    <property type="evidence" value="ECO:0007669"/>
    <property type="project" value="TreeGrafter"/>
</dbReference>
<dbReference type="STRING" id="658187.LDG_8738"/>
<dbReference type="PANTHER" id="PTHR30244:SF9">
    <property type="entry name" value="PROTEIN RV3402C"/>
    <property type="match status" value="1"/>
</dbReference>
<sequence length="379" mass="43396">MAIQVFVPKFRTEECLEEIRECLDKSWTGLGFKTQIFEEKWNDYTGLPHSHFINSNTVGLHLAFNLFKSHYGWQNDDEVITTPLTFISTNHAIVYEKLKPVFADVDSTSCLSPESIEAHITAKTRAVIYVGIGGNTGRLEDVANLCKKHNLKLILDAAHMAGTRYKGKHIGHEADVTIFSFQAVKNLPTADSGMICFKDKFFDEECRKLTWLGINKDTFARTTKQGNYKWKYDVESIGFKYHGNSIMASLGIVALKYLDEDNQYRRKLAREYKNSLANIPQIAFVEDVDGCESAQHLFQIMVEDRDALMSHLQENEIFPGVHYRDNTEYKPYSYGFGTCPNAHRISEQVISLPLHLHLESDDIAHICETIRQFYIKNAF</sequence>
<organism evidence="6 7">
    <name type="scientific">Legionella drancourtii LLAP12</name>
    <dbReference type="NCBI Taxonomy" id="658187"/>
    <lineage>
        <taxon>Bacteria</taxon>
        <taxon>Pseudomonadati</taxon>
        <taxon>Pseudomonadota</taxon>
        <taxon>Gammaproteobacteria</taxon>
        <taxon>Legionellales</taxon>
        <taxon>Legionellaceae</taxon>
        <taxon>Legionella</taxon>
    </lineage>
</organism>
<protein>
    <submittedName>
        <fullName evidence="6">DegT/DnrJ/EryC1/StrS aminotransferase</fullName>
    </submittedName>
</protein>
<dbReference type="PANTHER" id="PTHR30244">
    <property type="entry name" value="TRANSAMINASE"/>
    <property type="match status" value="1"/>
</dbReference>
<dbReference type="InterPro" id="IPR000653">
    <property type="entry name" value="DegT/StrS_aminotransferase"/>
</dbReference>
<dbReference type="AlphaFoldDB" id="G9ETV2"/>
<dbReference type="SUPFAM" id="SSF53383">
    <property type="entry name" value="PLP-dependent transferases"/>
    <property type="match status" value="1"/>
</dbReference>
<evidence type="ECO:0000256" key="2">
    <source>
        <dbReference type="ARBA" id="ARBA00037999"/>
    </source>
</evidence>
<reference evidence="6 7" key="1">
    <citation type="journal article" date="2011" name="BMC Genomics">
        <title>Insight into cross-talk between intra-amoebal pathogens.</title>
        <authorList>
            <person name="Gimenez G."/>
            <person name="Bertelli C."/>
            <person name="Moliner C."/>
            <person name="Robert C."/>
            <person name="Raoult D."/>
            <person name="Fournier P.E."/>
            <person name="Greub G."/>
        </authorList>
    </citation>
    <scope>NUCLEOTIDE SEQUENCE [LARGE SCALE GENOMIC DNA]</scope>
    <source>
        <strain evidence="6 7">LLAP12</strain>
    </source>
</reference>
<evidence type="ECO:0000256" key="1">
    <source>
        <dbReference type="ARBA" id="ARBA00022898"/>
    </source>
</evidence>
<dbReference type="CDD" id="cd00616">
    <property type="entry name" value="AHBA_syn"/>
    <property type="match status" value="1"/>
</dbReference>
<dbReference type="eggNOG" id="COG0399">
    <property type="taxonomic scope" value="Bacteria"/>
</dbReference>
<dbReference type="Proteomes" id="UP000002770">
    <property type="component" value="Unassembled WGS sequence"/>
</dbReference>
<dbReference type="PIRSF" id="PIRSF000390">
    <property type="entry name" value="PLP_StrS"/>
    <property type="match status" value="1"/>
</dbReference>
<dbReference type="InterPro" id="IPR015421">
    <property type="entry name" value="PyrdxlP-dep_Trfase_major"/>
</dbReference>
<evidence type="ECO:0000256" key="5">
    <source>
        <dbReference type="RuleBase" id="RU004508"/>
    </source>
</evidence>